<evidence type="ECO:0000313" key="15">
    <source>
        <dbReference type="Proteomes" id="UP000663879"/>
    </source>
</evidence>
<feature type="repeat" description="ANK" evidence="11">
    <location>
        <begin position="328"/>
        <end position="360"/>
    </location>
</feature>
<dbReference type="Pfam" id="PF13920">
    <property type="entry name" value="zf-C3HC4_3"/>
    <property type="match status" value="2"/>
</dbReference>
<dbReference type="EC" id="2.3.2.27" evidence="3"/>
<comment type="catalytic activity">
    <reaction evidence="1">
        <text>S-ubiquitinyl-[E2 ubiquitin-conjugating enzyme]-L-cysteine + [acceptor protein]-L-lysine = [E2 ubiquitin-conjugating enzyme]-L-cysteine + N(6)-ubiquitinyl-[acceptor protein]-L-lysine.</text>
        <dbReference type="EC" id="2.3.2.27"/>
    </reaction>
</comment>
<dbReference type="InterPro" id="IPR002110">
    <property type="entry name" value="Ankyrin_rpt"/>
</dbReference>
<keyword evidence="7 12" id="KW-0863">Zinc-finger</keyword>
<dbReference type="GO" id="GO:0061630">
    <property type="term" value="F:ubiquitin protein ligase activity"/>
    <property type="evidence" value="ECO:0007669"/>
    <property type="project" value="UniProtKB-EC"/>
</dbReference>
<keyword evidence="4" id="KW-0808">Transferase</keyword>
<evidence type="ECO:0000256" key="3">
    <source>
        <dbReference type="ARBA" id="ARBA00012483"/>
    </source>
</evidence>
<dbReference type="InterPro" id="IPR036770">
    <property type="entry name" value="Ankyrin_rpt-contain_sf"/>
</dbReference>
<dbReference type="InterPro" id="IPR013083">
    <property type="entry name" value="Znf_RING/FYVE/PHD"/>
</dbReference>
<protein>
    <recommendedName>
        <fullName evidence="3">RING-type E3 ubiquitin transferase</fullName>
        <ecNumber evidence="3">2.3.2.27</ecNumber>
    </recommendedName>
</protein>
<organism evidence="14 15">
    <name type="scientific">Brachionus calyciflorus</name>
    <dbReference type="NCBI Taxonomy" id="104777"/>
    <lineage>
        <taxon>Eukaryota</taxon>
        <taxon>Metazoa</taxon>
        <taxon>Spiralia</taxon>
        <taxon>Gnathifera</taxon>
        <taxon>Rotifera</taxon>
        <taxon>Eurotatoria</taxon>
        <taxon>Monogononta</taxon>
        <taxon>Pseudotrocha</taxon>
        <taxon>Ploima</taxon>
        <taxon>Brachionidae</taxon>
        <taxon>Brachionus</taxon>
    </lineage>
</organism>
<evidence type="ECO:0000256" key="6">
    <source>
        <dbReference type="ARBA" id="ARBA00022737"/>
    </source>
</evidence>
<dbReference type="SUPFAM" id="SSF48403">
    <property type="entry name" value="Ankyrin repeat"/>
    <property type="match status" value="1"/>
</dbReference>
<dbReference type="CDD" id="cd16520">
    <property type="entry name" value="RING-HC_MIBs-like"/>
    <property type="match status" value="1"/>
</dbReference>
<feature type="repeat" description="ANK" evidence="11">
    <location>
        <begin position="295"/>
        <end position="327"/>
    </location>
</feature>
<evidence type="ECO:0000256" key="4">
    <source>
        <dbReference type="ARBA" id="ARBA00022679"/>
    </source>
</evidence>
<evidence type="ECO:0000256" key="5">
    <source>
        <dbReference type="ARBA" id="ARBA00022723"/>
    </source>
</evidence>
<dbReference type="Gene3D" id="1.25.40.20">
    <property type="entry name" value="Ankyrin repeat-containing domain"/>
    <property type="match status" value="2"/>
</dbReference>
<evidence type="ECO:0000256" key="7">
    <source>
        <dbReference type="ARBA" id="ARBA00022771"/>
    </source>
</evidence>
<dbReference type="PROSITE" id="PS50089">
    <property type="entry name" value="ZF_RING_2"/>
    <property type="match status" value="1"/>
</dbReference>
<reference evidence="14" key="1">
    <citation type="submission" date="2021-02" db="EMBL/GenBank/DDBJ databases">
        <authorList>
            <person name="Nowell W R."/>
        </authorList>
    </citation>
    <scope>NUCLEOTIDE SEQUENCE</scope>
    <source>
        <strain evidence="14">Ploen Becks lab</strain>
    </source>
</reference>
<dbReference type="PANTHER" id="PTHR24202:SF4">
    <property type="entry name" value="E3 UBIQUITIN-PROTEIN LIGASE MIB2-RELATED"/>
    <property type="match status" value="1"/>
</dbReference>
<dbReference type="PROSITE" id="PS50297">
    <property type="entry name" value="ANK_REP_REGION"/>
    <property type="match status" value="4"/>
</dbReference>
<keyword evidence="15" id="KW-1185">Reference proteome</keyword>
<dbReference type="SUPFAM" id="SSF57850">
    <property type="entry name" value="RING/U-box"/>
    <property type="match status" value="1"/>
</dbReference>
<evidence type="ECO:0000256" key="2">
    <source>
        <dbReference type="ARBA" id="ARBA00004906"/>
    </source>
</evidence>
<gene>
    <name evidence="14" type="ORF">OXX778_LOCUS8864</name>
</gene>
<keyword evidence="6" id="KW-0677">Repeat</keyword>
<evidence type="ECO:0000256" key="12">
    <source>
        <dbReference type="PROSITE-ProRule" id="PRU00175"/>
    </source>
</evidence>
<keyword evidence="9" id="KW-0862">Zinc</keyword>
<keyword evidence="5" id="KW-0479">Metal-binding</keyword>
<dbReference type="Pfam" id="PF00023">
    <property type="entry name" value="Ank"/>
    <property type="match status" value="1"/>
</dbReference>
<evidence type="ECO:0000313" key="14">
    <source>
        <dbReference type="EMBL" id="CAF0849336.1"/>
    </source>
</evidence>
<keyword evidence="10 11" id="KW-0040">ANK repeat</keyword>
<evidence type="ECO:0000256" key="8">
    <source>
        <dbReference type="ARBA" id="ARBA00022786"/>
    </source>
</evidence>
<dbReference type="GO" id="GO:0008270">
    <property type="term" value="F:zinc ion binding"/>
    <property type="evidence" value="ECO:0007669"/>
    <property type="project" value="UniProtKB-KW"/>
</dbReference>
<proteinExistence type="predicted"/>
<evidence type="ECO:0000256" key="10">
    <source>
        <dbReference type="ARBA" id="ARBA00023043"/>
    </source>
</evidence>
<name>A0A813W151_9BILA</name>
<dbReference type="Proteomes" id="UP000663879">
    <property type="component" value="Unassembled WGS sequence"/>
</dbReference>
<dbReference type="GO" id="GO:0005737">
    <property type="term" value="C:cytoplasm"/>
    <property type="evidence" value="ECO:0007669"/>
    <property type="project" value="TreeGrafter"/>
</dbReference>
<dbReference type="SMART" id="SM00248">
    <property type="entry name" value="ANK"/>
    <property type="match status" value="7"/>
</dbReference>
<dbReference type="GO" id="GO:0016567">
    <property type="term" value="P:protein ubiquitination"/>
    <property type="evidence" value="ECO:0007669"/>
    <property type="project" value="UniProtKB-UniPathway"/>
</dbReference>
<dbReference type="InterPro" id="IPR040847">
    <property type="entry name" value="SH3_15"/>
</dbReference>
<evidence type="ECO:0000259" key="13">
    <source>
        <dbReference type="PROSITE" id="PS50089"/>
    </source>
</evidence>
<sequence>MLCSVTASLHTNSSLESTSSLSDDKSTDLNNVPEFKNINTNRLFLINDQVKLIVDLELFEQIQQESHGGWNKKMTEVPEKTIRVHRITEKGDVRIKFESDTSIRWTIYSFLLNKIDQKFESGESVLVNFDERVIKSCLKNNWDENYNKIVGQICKIISLKSNGDLLLNFNDTEYSMPRDLCYKILDPILDDNYSTANNLQESTKNAVDNFKKHGFENSKTIVNNTDQINIADYFVKKCSNGSLNKVKEVLEKFRYVLDEKSYGKTGLQASCYHGHLDIVNFLLNSGAQIDKTDLDGDTALHYACFGNQPEVVETLIKNNASLNCLNKNSCSPLHVAVNKQHVNCVRILVKYNCNTNIQDSYGDTPLHDIIGKKMTNEAIEIIDFLINSPELNFNLVNKRGFNIFHQACLKGNHIVTEKLLKKFPEVINIQKNDGYSALHLASLNGHKKIIECLLKAKVDLEMRTNRNQTALLLAISKFNFPIIEILVENYANVNAYDEDMDTGLHLISNETIYDKNSEKNSSPAKIKLSDLNKAIENLNQCEFISEVIETLPKEFKSNIRVIIAVYLIKNGANLYSRNKYNLSCLDFFKDEFTKKILIEYYSNLNCDINLSRLSLNYGLKSNESDRCKLCDEEPITVTFLPCNHKCVCIDCSIRIKKCLECHHVIKEKVDLNGTNLNFSKTEFSELLEKVKNMEEAQQCPICMERKKDTTFQCGHTVCNFCSKPLVNCHICREKIITKIRIYEN</sequence>
<feature type="repeat" description="ANK" evidence="11">
    <location>
        <begin position="262"/>
        <end position="294"/>
    </location>
</feature>
<evidence type="ECO:0000256" key="11">
    <source>
        <dbReference type="PROSITE-ProRule" id="PRU00023"/>
    </source>
</evidence>
<dbReference type="PROSITE" id="PS50088">
    <property type="entry name" value="ANK_REPEAT"/>
    <property type="match status" value="5"/>
</dbReference>
<comment type="caution">
    <text evidence="14">The sequence shown here is derived from an EMBL/GenBank/DDBJ whole genome shotgun (WGS) entry which is preliminary data.</text>
</comment>
<comment type="pathway">
    <text evidence="2">Protein modification; protein ubiquitination.</text>
</comment>
<keyword evidence="8" id="KW-0833">Ubl conjugation pathway</keyword>
<feature type="repeat" description="ANK" evidence="11">
    <location>
        <begin position="433"/>
        <end position="465"/>
    </location>
</feature>
<dbReference type="SMART" id="SM00184">
    <property type="entry name" value="RING"/>
    <property type="match status" value="2"/>
</dbReference>
<dbReference type="UniPathway" id="UPA00143"/>
<dbReference type="OrthoDB" id="2122982at2759"/>
<dbReference type="EMBL" id="CAJNOC010001260">
    <property type="protein sequence ID" value="CAF0849336.1"/>
    <property type="molecule type" value="Genomic_DNA"/>
</dbReference>
<feature type="repeat" description="ANK" evidence="11">
    <location>
        <begin position="466"/>
        <end position="498"/>
    </location>
</feature>
<evidence type="ECO:0000256" key="1">
    <source>
        <dbReference type="ARBA" id="ARBA00000900"/>
    </source>
</evidence>
<dbReference type="Pfam" id="PF18346">
    <property type="entry name" value="SH3_15"/>
    <property type="match status" value="1"/>
</dbReference>
<accession>A0A813W151</accession>
<dbReference type="InterPro" id="IPR001841">
    <property type="entry name" value="Znf_RING"/>
</dbReference>
<evidence type="ECO:0000256" key="9">
    <source>
        <dbReference type="ARBA" id="ARBA00022833"/>
    </source>
</evidence>
<dbReference type="Gene3D" id="3.30.40.10">
    <property type="entry name" value="Zinc/RING finger domain, C3HC4 (zinc finger)"/>
    <property type="match status" value="2"/>
</dbReference>
<feature type="domain" description="RING-type" evidence="13">
    <location>
        <begin position="699"/>
        <end position="732"/>
    </location>
</feature>
<dbReference type="PANTHER" id="PTHR24202">
    <property type="entry name" value="E3 UBIQUITIN-PROTEIN LIGASE MIB2"/>
    <property type="match status" value="1"/>
</dbReference>
<dbReference type="Pfam" id="PF12796">
    <property type="entry name" value="Ank_2"/>
    <property type="match status" value="2"/>
</dbReference>
<dbReference type="AlphaFoldDB" id="A0A813W151"/>